<evidence type="ECO:0000256" key="1">
    <source>
        <dbReference type="SAM" id="MobiDB-lite"/>
    </source>
</evidence>
<dbReference type="PANTHER" id="PTHR12943:SF27">
    <property type="entry name" value="HOMOCYSTEINE-INDUCED ENDOPLASMIC RETICULUM PROTEIN, ISOFORM A"/>
    <property type="match status" value="1"/>
</dbReference>
<proteinExistence type="predicted"/>
<comment type="caution">
    <text evidence="2">The sequence shown here is derived from an EMBL/GenBank/DDBJ whole genome shotgun (WGS) entry which is preliminary data.</text>
</comment>
<accession>A0A9P5U7V2</accession>
<dbReference type="SUPFAM" id="SSF54236">
    <property type="entry name" value="Ubiquitin-like"/>
    <property type="match status" value="1"/>
</dbReference>
<dbReference type="OrthoDB" id="21589at2759"/>
<gene>
    <name evidence="2" type="ORF">BDP27DRAFT_1446994</name>
</gene>
<name>A0A9P5U7V2_9AGAR</name>
<dbReference type="Gene3D" id="3.10.20.90">
    <property type="entry name" value="Phosphatidylinositol 3-kinase Catalytic Subunit, Chain A, domain 1"/>
    <property type="match status" value="1"/>
</dbReference>
<protein>
    <recommendedName>
        <fullName evidence="4">Ubiquitin-like domain-containing protein</fullName>
    </recommendedName>
</protein>
<evidence type="ECO:0008006" key="4">
    <source>
        <dbReference type="Google" id="ProtNLM"/>
    </source>
</evidence>
<evidence type="ECO:0000313" key="2">
    <source>
        <dbReference type="EMBL" id="KAF9070305.1"/>
    </source>
</evidence>
<dbReference type="InterPro" id="IPR039751">
    <property type="entry name" value="HERPUD1/2"/>
</dbReference>
<dbReference type="Proteomes" id="UP000772434">
    <property type="component" value="Unassembled WGS sequence"/>
</dbReference>
<dbReference type="EMBL" id="JADNRY010000041">
    <property type="protein sequence ID" value="KAF9070305.1"/>
    <property type="molecule type" value="Genomic_DNA"/>
</dbReference>
<feature type="region of interest" description="Disordered" evidence="1">
    <location>
        <begin position="91"/>
        <end position="114"/>
    </location>
</feature>
<feature type="region of interest" description="Disordered" evidence="1">
    <location>
        <begin position="347"/>
        <end position="393"/>
    </location>
</feature>
<dbReference type="AlphaFoldDB" id="A0A9P5U7V2"/>
<dbReference type="GO" id="GO:0030968">
    <property type="term" value="P:endoplasmic reticulum unfolded protein response"/>
    <property type="evidence" value="ECO:0007669"/>
    <property type="project" value="TreeGrafter"/>
</dbReference>
<evidence type="ECO:0000313" key="3">
    <source>
        <dbReference type="Proteomes" id="UP000772434"/>
    </source>
</evidence>
<organism evidence="2 3">
    <name type="scientific">Rhodocollybia butyracea</name>
    <dbReference type="NCBI Taxonomy" id="206335"/>
    <lineage>
        <taxon>Eukaryota</taxon>
        <taxon>Fungi</taxon>
        <taxon>Dikarya</taxon>
        <taxon>Basidiomycota</taxon>
        <taxon>Agaricomycotina</taxon>
        <taxon>Agaricomycetes</taxon>
        <taxon>Agaricomycetidae</taxon>
        <taxon>Agaricales</taxon>
        <taxon>Marasmiineae</taxon>
        <taxon>Omphalotaceae</taxon>
        <taxon>Rhodocollybia</taxon>
    </lineage>
</organism>
<dbReference type="PANTHER" id="PTHR12943">
    <property type="entry name" value="HOMOCYSTEINE-RESPONSIVE ENDOPLASMIC RETICULUM-RESIDENT UNIQUITIN-LIKE DOMAIN HERPUD PROTEIN FAMILY MEMBER"/>
    <property type="match status" value="1"/>
</dbReference>
<reference evidence="2" key="1">
    <citation type="submission" date="2020-11" db="EMBL/GenBank/DDBJ databases">
        <authorList>
            <consortium name="DOE Joint Genome Institute"/>
            <person name="Ahrendt S."/>
            <person name="Riley R."/>
            <person name="Andreopoulos W."/>
            <person name="Labutti K."/>
            <person name="Pangilinan J."/>
            <person name="Ruiz-Duenas F.J."/>
            <person name="Barrasa J.M."/>
            <person name="Sanchez-Garcia M."/>
            <person name="Camarero S."/>
            <person name="Miyauchi S."/>
            <person name="Serrano A."/>
            <person name="Linde D."/>
            <person name="Babiker R."/>
            <person name="Drula E."/>
            <person name="Ayuso-Fernandez I."/>
            <person name="Pacheco R."/>
            <person name="Padilla G."/>
            <person name="Ferreira P."/>
            <person name="Barriuso J."/>
            <person name="Kellner H."/>
            <person name="Castanera R."/>
            <person name="Alfaro M."/>
            <person name="Ramirez L."/>
            <person name="Pisabarro A.G."/>
            <person name="Kuo A."/>
            <person name="Tritt A."/>
            <person name="Lipzen A."/>
            <person name="He G."/>
            <person name="Yan M."/>
            <person name="Ng V."/>
            <person name="Cullen D."/>
            <person name="Martin F."/>
            <person name="Rosso M.-N."/>
            <person name="Henrissat B."/>
            <person name="Hibbett D."/>
            <person name="Martinez A.T."/>
            <person name="Grigoriev I.V."/>
        </authorList>
    </citation>
    <scope>NUCLEOTIDE SEQUENCE</scope>
    <source>
        <strain evidence="2">AH 40177</strain>
    </source>
</reference>
<keyword evidence="3" id="KW-1185">Reference proteome</keyword>
<feature type="compositionally biased region" description="Basic and acidic residues" evidence="1">
    <location>
        <begin position="95"/>
        <end position="110"/>
    </location>
</feature>
<sequence>MASAIGIRVELPAYGYSFTITTELSSATILSLKYLISDTCPGAPQVEGQRIIWRGRVLGNEERVAELWPMAADTPIVVHLSVHPSAWRDSPPVLEARKGKEKDSKPEPTRTTHAVPVSPSYILSKHRQALCQLTHEPSTFVQSSTDRELAVKFVNSHGFIWPAALDIEFGVAEQDGVRYQSEIIDGRPYLRIVNPNARPTPAQLQAFEVLSYTLELLKLPGKPSQQNRVASSPSRPPVPAHLNTLLQQMGLPPLNNAQEMPAADNAWRVYQADGNVLAAQPPAVNAQVVQVNLRPLIIPILMLSLRTLLLLYFVAPARKPFLALMILAWVGWEIWGWVVGRGEQGAADANVDAAPPPVQQGQNEAPPQQRPPQPQPQADNVPPNAAPAPPNAAPSIFDTLAQFDIPQGELALNSFSLTQGRHENYPEPSVLRKAISFVVLFCITAHPAVWNRRRKLLRMREGRVRVEMGALSAGDETAVTIDAVDAQDNDNDNPSPEREQARQYLVSKYLSRPIWVRRYMIRVMRVGRGEGDGGWVDAED</sequence>
<dbReference type="InterPro" id="IPR029071">
    <property type="entry name" value="Ubiquitin-like_domsf"/>
</dbReference>